<name>A0A426ZYA8_ENSVE</name>
<dbReference type="Gene3D" id="3.30.460.10">
    <property type="entry name" value="Beta Polymerase, domain 2"/>
    <property type="match status" value="1"/>
</dbReference>
<accession>A0A426ZYA8</accession>
<dbReference type="SUPFAM" id="SSF81301">
    <property type="entry name" value="Nucleotidyltransferase"/>
    <property type="match status" value="1"/>
</dbReference>
<dbReference type="Pfam" id="PF22600">
    <property type="entry name" value="MTPAP-like_central"/>
    <property type="match status" value="1"/>
</dbReference>
<dbReference type="PANTHER" id="PTHR12271:SF123">
    <property type="entry name" value="PROTEIN HESO1"/>
    <property type="match status" value="1"/>
</dbReference>
<reference evidence="2 3" key="1">
    <citation type="journal article" date="2014" name="Agronomy (Basel)">
        <title>A Draft Genome Sequence for Ensete ventricosum, the Drought-Tolerant Tree Against Hunger.</title>
        <authorList>
            <person name="Harrison J."/>
            <person name="Moore K.A."/>
            <person name="Paszkiewicz K."/>
            <person name="Jones T."/>
            <person name="Grant M."/>
            <person name="Ambacheew D."/>
            <person name="Muzemil S."/>
            <person name="Studholme D.J."/>
        </authorList>
    </citation>
    <scope>NUCLEOTIDE SEQUENCE [LARGE SCALE GENOMIC DNA]</scope>
</reference>
<dbReference type="PANTHER" id="PTHR12271">
    <property type="entry name" value="POLY A POLYMERASE CID PAP -RELATED"/>
    <property type="match status" value="1"/>
</dbReference>
<dbReference type="InterPro" id="IPR043519">
    <property type="entry name" value="NT_sf"/>
</dbReference>
<dbReference type="Gene3D" id="1.10.1410.10">
    <property type="match status" value="1"/>
</dbReference>
<dbReference type="InterPro" id="IPR054708">
    <property type="entry name" value="MTPAP-like_central"/>
</dbReference>
<dbReference type="GO" id="GO:0031123">
    <property type="term" value="P:RNA 3'-end processing"/>
    <property type="evidence" value="ECO:0007669"/>
    <property type="project" value="TreeGrafter"/>
</dbReference>
<sequence length="369" mass="41439">MDYYHSSSIPSDGLGVLGLCLRDILAEIKPANNDRTKRLNAINQFSDSLRTVQSLRGAVVRPFGSFVSNLYTKWGDLDVSVQLDNGLGNSASKNLKKSLLRDIMRTLLRNGVARTIQFIPNARVPLLIFEGNYHNISFDVSINNYLGVMKSKILLWISQMDERFRDIVLLTKEWAKAQNINDPKSGTLNSYSLCLMVIFHFQTCEPPILPPLGEIYGGNISDDVTGWSSTNSERHVEDVCAANIERFGSRNFRRRNQSSLGQLLGSFFDKFSEVETLASEYAICTHTGRWERIDSNLGWARTSRSMIIEDPFERPENAARTVGPSELRTISNAFTDAYNKLSSSSVLANRNTLISCLTRPRVRSQLGVL</sequence>
<dbReference type="EMBL" id="AMZH03004518">
    <property type="protein sequence ID" value="RRT68967.1"/>
    <property type="molecule type" value="Genomic_DNA"/>
</dbReference>
<dbReference type="AlphaFoldDB" id="A0A426ZYA8"/>
<dbReference type="GO" id="GO:0050265">
    <property type="term" value="F:RNA uridylyltransferase activity"/>
    <property type="evidence" value="ECO:0007669"/>
    <property type="project" value="TreeGrafter"/>
</dbReference>
<feature type="domain" description="Poly(A) RNA polymerase mitochondrial-like central palm" evidence="1">
    <location>
        <begin position="22"/>
        <end position="158"/>
    </location>
</feature>
<gene>
    <name evidence="2" type="ORF">B296_00023868</name>
</gene>
<dbReference type="CDD" id="cd05402">
    <property type="entry name" value="NT_PAP_TUTase"/>
    <property type="match status" value="1"/>
</dbReference>
<organism evidence="2 3">
    <name type="scientific">Ensete ventricosum</name>
    <name type="common">Abyssinian banana</name>
    <name type="synonym">Musa ensete</name>
    <dbReference type="NCBI Taxonomy" id="4639"/>
    <lineage>
        <taxon>Eukaryota</taxon>
        <taxon>Viridiplantae</taxon>
        <taxon>Streptophyta</taxon>
        <taxon>Embryophyta</taxon>
        <taxon>Tracheophyta</taxon>
        <taxon>Spermatophyta</taxon>
        <taxon>Magnoliopsida</taxon>
        <taxon>Liliopsida</taxon>
        <taxon>Zingiberales</taxon>
        <taxon>Musaceae</taxon>
        <taxon>Ensete</taxon>
    </lineage>
</organism>
<dbReference type="Proteomes" id="UP000287651">
    <property type="component" value="Unassembled WGS sequence"/>
</dbReference>
<dbReference type="SUPFAM" id="SSF81631">
    <property type="entry name" value="PAP/OAS1 substrate-binding domain"/>
    <property type="match status" value="1"/>
</dbReference>
<evidence type="ECO:0000313" key="2">
    <source>
        <dbReference type="EMBL" id="RRT68967.1"/>
    </source>
</evidence>
<evidence type="ECO:0000313" key="3">
    <source>
        <dbReference type="Proteomes" id="UP000287651"/>
    </source>
</evidence>
<comment type="caution">
    <text evidence="2">The sequence shown here is derived from an EMBL/GenBank/DDBJ whole genome shotgun (WGS) entry which is preliminary data.</text>
</comment>
<proteinExistence type="predicted"/>
<evidence type="ECO:0000259" key="1">
    <source>
        <dbReference type="Pfam" id="PF22600"/>
    </source>
</evidence>
<protein>
    <recommendedName>
        <fullName evidence="1">Poly(A) RNA polymerase mitochondrial-like central palm domain-containing protein</fullName>
    </recommendedName>
</protein>